<dbReference type="RefSeq" id="WP_309201681.1">
    <property type="nucleotide sequence ID" value="NZ_CP133548.1"/>
</dbReference>
<dbReference type="EMBL" id="CP133548">
    <property type="protein sequence ID" value="WMS86536.1"/>
    <property type="molecule type" value="Genomic_DNA"/>
</dbReference>
<dbReference type="GO" id="GO:0032259">
    <property type="term" value="P:methylation"/>
    <property type="evidence" value="ECO:0007669"/>
    <property type="project" value="UniProtKB-KW"/>
</dbReference>
<accession>A0AA51RS13</accession>
<dbReference type="AlphaFoldDB" id="A0AA51RS13"/>
<reference evidence="2 3" key="1">
    <citation type="submission" date="2023-08" db="EMBL/GenBank/DDBJ databases">
        <title>Pleionea litopenaei sp. nov., isolated from stomach of juvenile Litopenaeus vannamei.</title>
        <authorList>
            <person name="Rho A.M."/>
            <person name="Hwang C.Y."/>
        </authorList>
    </citation>
    <scope>NUCLEOTIDE SEQUENCE [LARGE SCALE GENOMIC DNA]</scope>
    <source>
        <strain evidence="2 3">HL-JVS1</strain>
    </source>
</reference>
<organism evidence="2 3">
    <name type="scientific">Pleionea litopenaei</name>
    <dbReference type="NCBI Taxonomy" id="3070815"/>
    <lineage>
        <taxon>Bacteria</taxon>
        <taxon>Pseudomonadati</taxon>
        <taxon>Pseudomonadota</taxon>
        <taxon>Gammaproteobacteria</taxon>
        <taxon>Oceanospirillales</taxon>
        <taxon>Pleioneaceae</taxon>
        <taxon>Pleionea</taxon>
    </lineage>
</organism>
<dbReference type="InterPro" id="IPR025714">
    <property type="entry name" value="Methyltranfer_dom"/>
</dbReference>
<proteinExistence type="predicted"/>
<dbReference type="Proteomes" id="UP001239782">
    <property type="component" value="Chromosome"/>
</dbReference>
<dbReference type="Gene3D" id="3.40.50.150">
    <property type="entry name" value="Vaccinia Virus protein VP39"/>
    <property type="match status" value="1"/>
</dbReference>
<name>A0AA51RS13_9GAMM</name>
<dbReference type="KEGG" id="plei:Q9312_15050"/>
<feature type="domain" description="Methyltransferase" evidence="1">
    <location>
        <begin position="42"/>
        <end position="202"/>
    </location>
</feature>
<evidence type="ECO:0000313" key="2">
    <source>
        <dbReference type="EMBL" id="WMS86536.1"/>
    </source>
</evidence>
<keyword evidence="2" id="KW-0808">Transferase</keyword>
<keyword evidence="3" id="KW-1185">Reference proteome</keyword>
<dbReference type="InterPro" id="IPR029063">
    <property type="entry name" value="SAM-dependent_MTases_sf"/>
</dbReference>
<sequence length="312" mass="34915">MASTQWTNYWSQGNITSLPLDFNGNYDAEIKAFWNEQFKPLESGATVLDVCSGNGAIALLAAEYALENSIDLKIIATDAAKIDREAIKAAAPTLEKAIELIQFIDDTPLEQLQLDDGSVDLITSQYGVEYTDWSVVAELFERWLKPGGHIAMISHSVDSAIIEKMNAEKKEYDIVESTGFFGRARQVLKHNPTQKELQGLLEPVGQELYRSLLTQFSPVLKPLMQTAQFVFKASPEQFRDQKKQIIHFLSSLVDAKLRLNDLLTVHKRFNDHPEWFKTFEFNGVSLVSAGKVVYQGKHPAGETYVLGKSAGQ</sequence>
<dbReference type="EC" id="2.1.1.-" evidence="2"/>
<evidence type="ECO:0000259" key="1">
    <source>
        <dbReference type="Pfam" id="PF13847"/>
    </source>
</evidence>
<keyword evidence="2" id="KW-0489">Methyltransferase</keyword>
<gene>
    <name evidence="2" type="ORF">Q9312_15050</name>
</gene>
<dbReference type="SUPFAM" id="SSF53335">
    <property type="entry name" value="S-adenosyl-L-methionine-dependent methyltransferases"/>
    <property type="match status" value="1"/>
</dbReference>
<dbReference type="GO" id="GO:0008168">
    <property type="term" value="F:methyltransferase activity"/>
    <property type="evidence" value="ECO:0007669"/>
    <property type="project" value="UniProtKB-KW"/>
</dbReference>
<evidence type="ECO:0000313" key="3">
    <source>
        <dbReference type="Proteomes" id="UP001239782"/>
    </source>
</evidence>
<dbReference type="CDD" id="cd02440">
    <property type="entry name" value="AdoMet_MTases"/>
    <property type="match status" value="1"/>
</dbReference>
<protein>
    <submittedName>
        <fullName evidence="2">Class I SAM-dependent methyltransferase</fullName>
        <ecNumber evidence="2">2.1.1.-</ecNumber>
    </submittedName>
</protein>
<dbReference type="Pfam" id="PF13847">
    <property type="entry name" value="Methyltransf_31"/>
    <property type="match status" value="1"/>
</dbReference>